<evidence type="ECO:0000313" key="2">
    <source>
        <dbReference type="EMBL" id="KZV31290.1"/>
    </source>
</evidence>
<dbReference type="AlphaFoldDB" id="A0A2Z7BAM5"/>
<sequence>MGCPGHARTKPRRKISRRNDAEKHAGRRSHGGGRRHHVARGTRPHTAATRAMRLAVAQQIASIAVHGGLPVALSSRVHVRRRSPAFGRHVRPARNEVRAAAGHGRPPCAASAHGIQLAVGPQPLWLRNHNFGLAQRIMVIYRTTIVRAFQMVTICRVDKSEQKSAAPLPQPHARPPPTVADRRRPPSCNRTCSDQFFEVIPSVANTSSLLVQNDGGRLNPVVDLIGGSTAAYREEPDFPCDFWLEPGA</sequence>
<reference evidence="2 3" key="1">
    <citation type="journal article" date="2015" name="Proc. Natl. Acad. Sci. U.S.A.">
        <title>The resurrection genome of Boea hygrometrica: A blueprint for survival of dehydration.</title>
        <authorList>
            <person name="Xiao L."/>
            <person name="Yang G."/>
            <person name="Zhang L."/>
            <person name="Yang X."/>
            <person name="Zhao S."/>
            <person name="Ji Z."/>
            <person name="Zhou Q."/>
            <person name="Hu M."/>
            <person name="Wang Y."/>
            <person name="Chen M."/>
            <person name="Xu Y."/>
            <person name="Jin H."/>
            <person name="Xiao X."/>
            <person name="Hu G."/>
            <person name="Bao F."/>
            <person name="Hu Y."/>
            <person name="Wan P."/>
            <person name="Li L."/>
            <person name="Deng X."/>
            <person name="Kuang T."/>
            <person name="Xiang C."/>
            <person name="Zhu J.K."/>
            <person name="Oliver M.J."/>
            <person name="He Y."/>
        </authorList>
    </citation>
    <scope>NUCLEOTIDE SEQUENCE [LARGE SCALE GENOMIC DNA]</scope>
    <source>
        <strain evidence="3">cv. XS01</strain>
    </source>
</reference>
<dbReference type="Proteomes" id="UP000250235">
    <property type="component" value="Unassembled WGS sequence"/>
</dbReference>
<feature type="region of interest" description="Disordered" evidence="1">
    <location>
        <begin position="1"/>
        <end position="47"/>
    </location>
</feature>
<organism evidence="2 3">
    <name type="scientific">Dorcoceras hygrometricum</name>
    <dbReference type="NCBI Taxonomy" id="472368"/>
    <lineage>
        <taxon>Eukaryota</taxon>
        <taxon>Viridiplantae</taxon>
        <taxon>Streptophyta</taxon>
        <taxon>Embryophyta</taxon>
        <taxon>Tracheophyta</taxon>
        <taxon>Spermatophyta</taxon>
        <taxon>Magnoliopsida</taxon>
        <taxon>eudicotyledons</taxon>
        <taxon>Gunneridae</taxon>
        <taxon>Pentapetalae</taxon>
        <taxon>asterids</taxon>
        <taxon>lamiids</taxon>
        <taxon>Lamiales</taxon>
        <taxon>Gesneriaceae</taxon>
        <taxon>Didymocarpoideae</taxon>
        <taxon>Trichosporeae</taxon>
        <taxon>Loxocarpinae</taxon>
        <taxon>Dorcoceras</taxon>
    </lineage>
</organism>
<feature type="compositionally biased region" description="Basic residues" evidence="1">
    <location>
        <begin position="25"/>
        <end position="43"/>
    </location>
</feature>
<name>A0A2Z7BAM5_9LAMI</name>
<feature type="region of interest" description="Disordered" evidence="1">
    <location>
        <begin position="160"/>
        <end position="187"/>
    </location>
</feature>
<keyword evidence="3" id="KW-1185">Reference proteome</keyword>
<proteinExistence type="predicted"/>
<protein>
    <submittedName>
        <fullName evidence="2">Uncharacterized protein</fullName>
    </submittedName>
</protein>
<dbReference type="EMBL" id="KV007555">
    <property type="protein sequence ID" value="KZV31290.1"/>
    <property type="molecule type" value="Genomic_DNA"/>
</dbReference>
<feature type="compositionally biased region" description="Pro residues" evidence="1">
    <location>
        <begin position="168"/>
        <end position="178"/>
    </location>
</feature>
<evidence type="ECO:0000256" key="1">
    <source>
        <dbReference type="SAM" id="MobiDB-lite"/>
    </source>
</evidence>
<gene>
    <name evidence="2" type="ORF">F511_40890</name>
</gene>
<evidence type="ECO:0000313" key="3">
    <source>
        <dbReference type="Proteomes" id="UP000250235"/>
    </source>
</evidence>
<accession>A0A2Z7BAM5</accession>
<feature type="compositionally biased region" description="Basic residues" evidence="1">
    <location>
        <begin position="7"/>
        <end position="16"/>
    </location>
</feature>